<reference evidence="4" key="2">
    <citation type="journal article" date="2022" name="Microbiol. Resour. Announc.">
        <title>Whole-Genome Sequence of Entomortierella parvispora E1425, a Mucoromycotan Fungus Associated with Burkholderiaceae-Related Endosymbiotic Bacteria.</title>
        <authorList>
            <person name="Herlambang A."/>
            <person name="Guo Y."/>
            <person name="Takashima Y."/>
            <person name="Narisawa K."/>
            <person name="Ohta H."/>
            <person name="Nishizawa T."/>
        </authorList>
    </citation>
    <scope>NUCLEOTIDE SEQUENCE</scope>
    <source>
        <strain evidence="4">E1425</strain>
    </source>
</reference>
<dbReference type="InterPro" id="IPR029052">
    <property type="entry name" value="Metallo-depent_PP-like"/>
</dbReference>
<dbReference type="SUPFAM" id="SSF56300">
    <property type="entry name" value="Metallo-dependent phosphatases"/>
    <property type="match status" value="1"/>
</dbReference>
<feature type="transmembrane region" description="Helical" evidence="2">
    <location>
        <begin position="12"/>
        <end position="34"/>
    </location>
</feature>
<feature type="domain" description="Calcineurin-like phosphoesterase" evidence="3">
    <location>
        <begin position="136"/>
        <end position="211"/>
    </location>
</feature>
<dbReference type="OrthoDB" id="10267127at2759"/>
<evidence type="ECO:0000256" key="2">
    <source>
        <dbReference type="SAM" id="Phobius"/>
    </source>
</evidence>
<keyword evidence="2" id="KW-0812">Transmembrane</keyword>
<organism evidence="4 5">
    <name type="scientific">Entomortierella parvispora</name>
    <dbReference type="NCBI Taxonomy" id="205924"/>
    <lineage>
        <taxon>Eukaryota</taxon>
        <taxon>Fungi</taxon>
        <taxon>Fungi incertae sedis</taxon>
        <taxon>Mucoromycota</taxon>
        <taxon>Mortierellomycotina</taxon>
        <taxon>Mortierellomycetes</taxon>
        <taxon>Mortierellales</taxon>
        <taxon>Mortierellaceae</taxon>
        <taxon>Entomortierella</taxon>
    </lineage>
</organism>
<dbReference type="GO" id="GO:0006798">
    <property type="term" value="P:polyphosphate catabolic process"/>
    <property type="evidence" value="ECO:0007669"/>
    <property type="project" value="TreeGrafter"/>
</dbReference>
<keyword evidence="2" id="KW-0472">Membrane</keyword>
<protein>
    <recommendedName>
        <fullName evidence="3">Calcineurin-like phosphoesterase domain-containing protein</fullName>
    </recommendedName>
</protein>
<evidence type="ECO:0000256" key="1">
    <source>
        <dbReference type="SAM" id="MobiDB-lite"/>
    </source>
</evidence>
<evidence type="ECO:0000313" key="4">
    <source>
        <dbReference type="EMBL" id="GJJ71784.1"/>
    </source>
</evidence>
<sequence length="434" mass="48574">MPQIASSHRQTLATLVVIVFLLVVVALGLNVTLLNQSAPSNSHCIARPPADNNSNDNSTSGQDDQDPIITDDDLDFSDTLFDSTHLAVLKEPTTPPESLPSDPYAHYIYRKVFPLPKSMEGLKGPGGKGPKRSRTRTIVIGDVHGHLDGFNSFLKKISYDKKEDSLILAGDIVTKGDQSLGIIDRARELGAYCVRGNHDDKVVRWRGFLDSLSLVELQSLDETDPENDDYHRNEDVEIDMEDPSSQMKMSPLKKDPSWRPKIPSDLNRKSPHYHLARSMSKAQYQYLRKCPLILSLPRELSPHNIPVHVVHAGIDPSRDILKQKPWVLVNVRNLLKDGTPSNQRDRGLGWAKAFNELHCEKPRKKDEDGLRPEPDLDFMIVYGHDASRSLNVMPWSVGLDTGCVYGRSLTGYVVETGETYSVPCSKPLDVQRMD</sequence>
<dbReference type="InterPro" id="IPR050126">
    <property type="entry name" value="Ap4A_hydrolase"/>
</dbReference>
<dbReference type="GO" id="GO:0016791">
    <property type="term" value="F:phosphatase activity"/>
    <property type="evidence" value="ECO:0007669"/>
    <property type="project" value="TreeGrafter"/>
</dbReference>
<feature type="region of interest" description="Disordered" evidence="1">
    <location>
        <begin position="241"/>
        <end position="266"/>
    </location>
</feature>
<gene>
    <name evidence="4" type="ORF">EMPS_04141</name>
</gene>
<dbReference type="EMBL" id="BQFW01000006">
    <property type="protein sequence ID" value="GJJ71784.1"/>
    <property type="molecule type" value="Genomic_DNA"/>
</dbReference>
<dbReference type="AlphaFoldDB" id="A0A9P3LVA6"/>
<evidence type="ECO:0000313" key="5">
    <source>
        <dbReference type="Proteomes" id="UP000827284"/>
    </source>
</evidence>
<reference evidence="4" key="1">
    <citation type="submission" date="2021-11" db="EMBL/GenBank/DDBJ databases">
        <authorList>
            <person name="Herlambang A."/>
            <person name="Guo Y."/>
            <person name="Takashima Y."/>
            <person name="Nishizawa T."/>
        </authorList>
    </citation>
    <scope>NUCLEOTIDE SEQUENCE</scope>
    <source>
        <strain evidence="4">E1425</strain>
    </source>
</reference>
<evidence type="ECO:0000259" key="3">
    <source>
        <dbReference type="Pfam" id="PF00149"/>
    </source>
</evidence>
<dbReference type="PANTHER" id="PTHR42850:SF4">
    <property type="entry name" value="ZINC-DEPENDENT ENDOPOLYPHOSPHATASE"/>
    <property type="match status" value="1"/>
</dbReference>
<comment type="caution">
    <text evidence="4">The sequence shown here is derived from an EMBL/GenBank/DDBJ whole genome shotgun (WGS) entry which is preliminary data.</text>
</comment>
<keyword evidence="2" id="KW-1133">Transmembrane helix</keyword>
<accession>A0A9P3LVA6</accession>
<keyword evidence="5" id="KW-1185">Reference proteome</keyword>
<proteinExistence type="predicted"/>
<feature type="region of interest" description="Disordered" evidence="1">
    <location>
        <begin position="40"/>
        <end position="69"/>
    </location>
</feature>
<name>A0A9P3LVA6_9FUNG</name>
<dbReference type="PANTHER" id="PTHR42850">
    <property type="entry name" value="METALLOPHOSPHOESTERASE"/>
    <property type="match status" value="1"/>
</dbReference>
<dbReference type="Proteomes" id="UP000827284">
    <property type="component" value="Unassembled WGS sequence"/>
</dbReference>
<dbReference type="InterPro" id="IPR004843">
    <property type="entry name" value="Calcineurin-like_PHP"/>
</dbReference>
<dbReference type="GO" id="GO:0000298">
    <property type="term" value="F:endopolyphosphatase activity"/>
    <property type="evidence" value="ECO:0007669"/>
    <property type="project" value="TreeGrafter"/>
</dbReference>
<feature type="compositionally biased region" description="Polar residues" evidence="1">
    <location>
        <begin position="51"/>
        <end position="61"/>
    </location>
</feature>
<dbReference type="Gene3D" id="3.60.21.10">
    <property type="match status" value="1"/>
</dbReference>
<dbReference type="Pfam" id="PF00149">
    <property type="entry name" value="Metallophos"/>
    <property type="match status" value="1"/>
</dbReference>
<dbReference type="GO" id="GO:0005737">
    <property type="term" value="C:cytoplasm"/>
    <property type="evidence" value="ECO:0007669"/>
    <property type="project" value="TreeGrafter"/>
</dbReference>